<keyword evidence="5 8" id="KW-0472">Membrane</keyword>
<dbReference type="InterPro" id="IPR000276">
    <property type="entry name" value="GPCR_Rhodpsn"/>
</dbReference>
<dbReference type="PROSITE" id="PS50262">
    <property type="entry name" value="G_PROTEIN_RECEP_F1_2"/>
    <property type="match status" value="1"/>
</dbReference>
<evidence type="ECO:0000259" key="9">
    <source>
        <dbReference type="PROSITE" id="PS50262"/>
    </source>
</evidence>
<comment type="subcellular location">
    <subcellularLocation>
        <location evidence="1">Membrane</location>
        <topology evidence="1">Multi-pass membrane protein</topology>
    </subcellularLocation>
</comment>
<evidence type="ECO:0000313" key="11">
    <source>
        <dbReference type="RefSeq" id="XP_005091525.1"/>
    </source>
</evidence>
<sequence>MNTTSLWGKAPSGASNKSEEQYYSTLKLPTHMIALYGTAYGLIFLIGVVGNVMVVLVVIITPRMHSVTNLFISNLALADILVAVFCIPMTLLDNIFTGKAVLLLSSMYHYGSIDEETGKTEINAFYNKTEGGDDSLDQMVHAYMSKRQTVRWPLTFFCNLLDVAAIAAYICFTAQNP</sequence>
<dbReference type="PRINTS" id="PR00237">
    <property type="entry name" value="GPCRRHODOPSN"/>
</dbReference>
<keyword evidence="10" id="KW-1185">Reference proteome</keyword>
<dbReference type="InterPro" id="IPR017452">
    <property type="entry name" value="GPCR_Rhodpsn_7TM"/>
</dbReference>
<keyword evidence="2 8" id="KW-0812">Transmembrane</keyword>
<feature type="transmembrane region" description="Helical" evidence="8">
    <location>
        <begin position="152"/>
        <end position="172"/>
    </location>
</feature>
<evidence type="ECO:0000256" key="4">
    <source>
        <dbReference type="ARBA" id="ARBA00023040"/>
    </source>
</evidence>
<dbReference type="SUPFAM" id="SSF81321">
    <property type="entry name" value="Family A G protein-coupled receptor-like"/>
    <property type="match status" value="1"/>
</dbReference>
<feature type="domain" description="G-protein coupled receptors family 1 profile" evidence="9">
    <location>
        <begin position="50"/>
        <end position="91"/>
    </location>
</feature>
<accession>A0ABM0JE05</accession>
<protein>
    <submittedName>
        <fullName evidence="11">Neuropeptide FF receptor 2-like</fullName>
    </submittedName>
</protein>
<evidence type="ECO:0000313" key="10">
    <source>
        <dbReference type="Proteomes" id="UP000694888"/>
    </source>
</evidence>
<evidence type="ECO:0000256" key="7">
    <source>
        <dbReference type="ARBA" id="ARBA00023224"/>
    </source>
</evidence>
<dbReference type="GeneID" id="101864199"/>
<name>A0ABM0JE05_APLCA</name>
<dbReference type="Gene3D" id="1.20.1070.10">
    <property type="entry name" value="Rhodopsin 7-helix transmembrane proteins"/>
    <property type="match status" value="1"/>
</dbReference>
<evidence type="ECO:0000256" key="3">
    <source>
        <dbReference type="ARBA" id="ARBA00022989"/>
    </source>
</evidence>
<gene>
    <name evidence="11" type="primary">LOC101864199</name>
</gene>
<evidence type="ECO:0000256" key="5">
    <source>
        <dbReference type="ARBA" id="ARBA00023136"/>
    </source>
</evidence>
<evidence type="ECO:0000256" key="2">
    <source>
        <dbReference type="ARBA" id="ARBA00022692"/>
    </source>
</evidence>
<feature type="transmembrane region" description="Helical" evidence="8">
    <location>
        <begin position="33"/>
        <end position="59"/>
    </location>
</feature>
<dbReference type="PANTHER" id="PTHR24235">
    <property type="entry name" value="NEUROPEPTIDE Y RECEPTOR"/>
    <property type="match status" value="1"/>
</dbReference>
<keyword evidence="4" id="KW-0297">G-protein coupled receptor</keyword>
<keyword evidence="3 8" id="KW-1133">Transmembrane helix</keyword>
<dbReference type="Pfam" id="PF00001">
    <property type="entry name" value="7tm_1"/>
    <property type="match status" value="1"/>
</dbReference>
<dbReference type="PANTHER" id="PTHR24235:SF29">
    <property type="entry name" value="GH23382P"/>
    <property type="match status" value="1"/>
</dbReference>
<dbReference type="Proteomes" id="UP000694888">
    <property type="component" value="Unplaced"/>
</dbReference>
<keyword evidence="7" id="KW-0807">Transducer</keyword>
<proteinExistence type="predicted"/>
<feature type="transmembrane region" description="Helical" evidence="8">
    <location>
        <begin position="71"/>
        <end position="92"/>
    </location>
</feature>
<keyword evidence="6" id="KW-0675">Receptor</keyword>
<evidence type="ECO:0000256" key="8">
    <source>
        <dbReference type="SAM" id="Phobius"/>
    </source>
</evidence>
<dbReference type="RefSeq" id="XP_005091525.1">
    <property type="nucleotide sequence ID" value="XM_005091468.1"/>
</dbReference>
<organism evidence="10 11">
    <name type="scientific">Aplysia californica</name>
    <name type="common">California sea hare</name>
    <dbReference type="NCBI Taxonomy" id="6500"/>
    <lineage>
        <taxon>Eukaryota</taxon>
        <taxon>Metazoa</taxon>
        <taxon>Spiralia</taxon>
        <taxon>Lophotrochozoa</taxon>
        <taxon>Mollusca</taxon>
        <taxon>Gastropoda</taxon>
        <taxon>Heterobranchia</taxon>
        <taxon>Euthyneura</taxon>
        <taxon>Tectipleura</taxon>
        <taxon>Aplysiida</taxon>
        <taxon>Aplysioidea</taxon>
        <taxon>Aplysiidae</taxon>
        <taxon>Aplysia</taxon>
    </lineage>
</organism>
<evidence type="ECO:0000256" key="1">
    <source>
        <dbReference type="ARBA" id="ARBA00004141"/>
    </source>
</evidence>
<evidence type="ECO:0000256" key="6">
    <source>
        <dbReference type="ARBA" id="ARBA00023170"/>
    </source>
</evidence>
<reference evidence="11" key="1">
    <citation type="submission" date="2025-08" db="UniProtKB">
        <authorList>
            <consortium name="RefSeq"/>
        </authorList>
    </citation>
    <scope>IDENTIFICATION</scope>
</reference>